<dbReference type="SUPFAM" id="SSF90123">
    <property type="entry name" value="ABC transporter transmembrane region"/>
    <property type="match status" value="1"/>
</dbReference>
<feature type="region of interest" description="Disordered" evidence="7">
    <location>
        <begin position="1"/>
        <end position="25"/>
    </location>
</feature>
<dbReference type="AlphaFoldDB" id="A0A1C6VU87"/>
<organism evidence="11 12">
    <name type="scientific">Micromonospora peucetia</name>
    <dbReference type="NCBI Taxonomy" id="47871"/>
    <lineage>
        <taxon>Bacteria</taxon>
        <taxon>Bacillati</taxon>
        <taxon>Actinomycetota</taxon>
        <taxon>Actinomycetes</taxon>
        <taxon>Micromonosporales</taxon>
        <taxon>Micromonosporaceae</taxon>
        <taxon>Micromonospora</taxon>
    </lineage>
</organism>
<dbReference type="SMART" id="SM00382">
    <property type="entry name" value="AAA"/>
    <property type="match status" value="1"/>
</dbReference>
<evidence type="ECO:0000256" key="1">
    <source>
        <dbReference type="ARBA" id="ARBA00004651"/>
    </source>
</evidence>
<dbReference type="PROSITE" id="PS50929">
    <property type="entry name" value="ABC_TM1F"/>
    <property type="match status" value="1"/>
</dbReference>
<dbReference type="PROSITE" id="PS50893">
    <property type="entry name" value="ABC_TRANSPORTER_2"/>
    <property type="match status" value="1"/>
</dbReference>
<sequence>MTEPTDAGGAAGDATTGAGGPRRTPRRRLLPRAWCAVREMFLAGALVGRAAPWTLTSYVLLTVTASLLPVAAAWLTKLLIDALVAGPTAGTLLPFAAGLTALGVVTGTLPHGMRYLHAELDRAVSVLAQDRLFGAVDRFLGLARFEDPHFLDRMRLAQQAGGTMPSQTVDGALGVGRSLLTIVGFFGSLLVLSPLITVLVLLAAAPTLVAQVALSRRRAQSLLTTGPTERREFFYAALLSTMEAAKEIRLFGSGALLRRRMLIDRRMINRVRRGLDRREILVQASLGLLAALVSGVGLLWAVDAVRQGRLTVGDLTVFVAAVAAVQGALATLASEFGRTHYALLMFRHYLGVITAEPDLPVATAPAALPSLRQGIELRDVWFRYSDEHPWVLRGVDLWLPAGRTTALLGLNGAGKSTLIKLLCRFYDPTRGSIRWDGVDIREVDVTELRGRMSGIFQDYMHYEMTAGDNIRLGDPGAAGDEARLRTAASAAGIHSLLKRLPQGYETLLSRMFFADSPGEEPTSGTVLSGGQWQRLALARAFYREHRELVLLDEPSAGLDAEAEHDVYAALRRRSDGQTCVIISHRLGTARAADVIVVLRQGQIVEQGGHADLLASGGQYARLFTAQAAQYREGDEEDSTMSGARG</sequence>
<dbReference type="RefSeq" id="WP_245715854.1">
    <property type="nucleotide sequence ID" value="NZ_FMIC01000002.1"/>
</dbReference>
<dbReference type="Gene3D" id="3.40.50.300">
    <property type="entry name" value="P-loop containing nucleotide triphosphate hydrolases"/>
    <property type="match status" value="1"/>
</dbReference>
<dbReference type="Pfam" id="PF00005">
    <property type="entry name" value="ABC_tran"/>
    <property type="match status" value="1"/>
</dbReference>
<evidence type="ECO:0000256" key="7">
    <source>
        <dbReference type="SAM" id="MobiDB-lite"/>
    </source>
</evidence>
<feature type="compositionally biased region" description="Low complexity" evidence="7">
    <location>
        <begin position="1"/>
        <end position="16"/>
    </location>
</feature>
<feature type="transmembrane region" description="Helical" evidence="8">
    <location>
        <begin position="82"/>
        <end position="105"/>
    </location>
</feature>
<feature type="transmembrane region" description="Helical" evidence="8">
    <location>
        <begin position="57"/>
        <end position="75"/>
    </location>
</feature>
<evidence type="ECO:0000256" key="8">
    <source>
        <dbReference type="SAM" id="Phobius"/>
    </source>
</evidence>
<feature type="transmembrane region" description="Helical" evidence="8">
    <location>
        <begin position="280"/>
        <end position="302"/>
    </location>
</feature>
<comment type="subcellular location">
    <subcellularLocation>
        <location evidence="1">Cell membrane</location>
        <topology evidence="1">Multi-pass membrane protein</topology>
    </subcellularLocation>
</comment>
<keyword evidence="4 11" id="KW-0067">ATP-binding</keyword>
<evidence type="ECO:0000313" key="12">
    <source>
        <dbReference type="Proteomes" id="UP000199343"/>
    </source>
</evidence>
<reference evidence="11 12" key="1">
    <citation type="submission" date="2016-06" db="EMBL/GenBank/DDBJ databases">
        <authorList>
            <person name="Kjaerup R.B."/>
            <person name="Dalgaard T.S."/>
            <person name="Juul-Madsen H.R."/>
        </authorList>
    </citation>
    <scope>NUCLEOTIDE SEQUENCE [LARGE SCALE GENOMIC DNA]</scope>
    <source>
        <strain evidence="11 12">DSM 43363</strain>
    </source>
</reference>
<dbReference type="GO" id="GO:0015421">
    <property type="term" value="F:ABC-type oligopeptide transporter activity"/>
    <property type="evidence" value="ECO:0007669"/>
    <property type="project" value="TreeGrafter"/>
</dbReference>
<dbReference type="GO" id="GO:0005524">
    <property type="term" value="F:ATP binding"/>
    <property type="evidence" value="ECO:0007669"/>
    <property type="project" value="UniProtKB-KW"/>
</dbReference>
<dbReference type="InterPro" id="IPR027417">
    <property type="entry name" value="P-loop_NTPase"/>
</dbReference>
<evidence type="ECO:0000256" key="6">
    <source>
        <dbReference type="ARBA" id="ARBA00023136"/>
    </source>
</evidence>
<dbReference type="InterPro" id="IPR003593">
    <property type="entry name" value="AAA+_ATPase"/>
</dbReference>
<dbReference type="GO" id="GO:0016887">
    <property type="term" value="F:ATP hydrolysis activity"/>
    <property type="evidence" value="ECO:0007669"/>
    <property type="project" value="InterPro"/>
</dbReference>
<dbReference type="Gene3D" id="1.20.1560.10">
    <property type="entry name" value="ABC transporter type 1, transmembrane domain"/>
    <property type="match status" value="1"/>
</dbReference>
<dbReference type="Proteomes" id="UP000199343">
    <property type="component" value="Unassembled WGS sequence"/>
</dbReference>
<dbReference type="InterPro" id="IPR036640">
    <property type="entry name" value="ABC1_TM_sf"/>
</dbReference>
<keyword evidence="2 8" id="KW-0812">Transmembrane</keyword>
<dbReference type="EMBL" id="FMIC01000002">
    <property type="protein sequence ID" value="SCL69883.1"/>
    <property type="molecule type" value="Genomic_DNA"/>
</dbReference>
<dbReference type="InterPro" id="IPR039421">
    <property type="entry name" value="Type_1_exporter"/>
</dbReference>
<evidence type="ECO:0000256" key="5">
    <source>
        <dbReference type="ARBA" id="ARBA00022989"/>
    </source>
</evidence>
<dbReference type="GO" id="GO:0005886">
    <property type="term" value="C:plasma membrane"/>
    <property type="evidence" value="ECO:0007669"/>
    <property type="project" value="UniProtKB-SubCell"/>
</dbReference>
<dbReference type="InterPro" id="IPR011527">
    <property type="entry name" value="ABC1_TM_dom"/>
</dbReference>
<dbReference type="SUPFAM" id="SSF52540">
    <property type="entry name" value="P-loop containing nucleoside triphosphate hydrolases"/>
    <property type="match status" value="1"/>
</dbReference>
<dbReference type="InterPro" id="IPR003439">
    <property type="entry name" value="ABC_transporter-like_ATP-bd"/>
</dbReference>
<dbReference type="STRING" id="47871.GA0070608_4162"/>
<evidence type="ECO:0000259" key="9">
    <source>
        <dbReference type="PROSITE" id="PS50893"/>
    </source>
</evidence>
<feature type="transmembrane region" description="Helical" evidence="8">
    <location>
        <begin position="182"/>
        <end position="209"/>
    </location>
</feature>
<evidence type="ECO:0000256" key="4">
    <source>
        <dbReference type="ARBA" id="ARBA00022840"/>
    </source>
</evidence>
<protein>
    <submittedName>
        <fullName evidence="11">ATP-binding cassette, subfamily B</fullName>
    </submittedName>
</protein>
<feature type="domain" description="ABC transporter" evidence="9">
    <location>
        <begin position="375"/>
        <end position="625"/>
    </location>
</feature>
<name>A0A1C6VU87_9ACTN</name>
<proteinExistence type="predicted"/>
<keyword evidence="5 8" id="KW-1133">Transmembrane helix</keyword>
<evidence type="ECO:0000313" key="11">
    <source>
        <dbReference type="EMBL" id="SCL69883.1"/>
    </source>
</evidence>
<dbReference type="PANTHER" id="PTHR43394">
    <property type="entry name" value="ATP-DEPENDENT PERMEASE MDL1, MITOCHONDRIAL"/>
    <property type="match status" value="1"/>
</dbReference>
<evidence type="ECO:0000259" key="10">
    <source>
        <dbReference type="PROSITE" id="PS50929"/>
    </source>
</evidence>
<feature type="transmembrane region" description="Helical" evidence="8">
    <location>
        <begin position="317"/>
        <end position="337"/>
    </location>
</feature>
<dbReference type="PANTHER" id="PTHR43394:SF1">
    <property type="entry name" value="ATP-BINDING CASSETTE SUB-FAMILY B MEMBER 10, MITOCHONDRIAL"/>
    <property type="match status" value="1"/>
</dbReference>
<dbReference type="PROSITE" id="PS00211">
    <property type="entry name" value="ABC_TRANSPORTER_1"/>
    <property type="match status" value="1"/>
</dbReference>
<evidence type="ECO:0000256" key="3">
    <source>
        <dbReference type="ARBA" id="ARBA00022741"/>
    </source>
</evidence>
<evidence type="ECO:0000256" key="2">
    <source>
        <dbReference type="ARBA" id="ARBA00022692"/>
    </source>
</evidence>
<accession>A0A1C6VU87</accession>
<keyword evidence="6 8" id="KW-0472">Membrane</keyword>
<gene>
    <name evidence="11" type="ORF">GA0070608_4162</name>
</gene>
<feature type="domain" description="ABC transmembrane type-1" evidence="10">
    <location>
        <begin position="59"/>
        <end position="334"/>
    </location>
</feature>
<keyword evidence="3" id="KW-0547">Nucleotide-binding</keyword>
<dbReference type="InterPro" id="IPR017871">
    <property type="entry name" value="ABC_transporter-like_CS"/>
</dbReference>